<keyword evidence="2" id="KW-1185">Reference proteome</keyword>
<proteinExistence type="predicted"/>
<dbReference type="Proteomes" id="UP001498476">
    <property type="component" value="Unassembled WGS sequence"/>
</dbReference>
<gene>
    <name evidence="1" type="ORF">QQX98_010044</name>
</gene>
<accession>A0ABR1GQJ1</accession>
<protein>
    <submittedName>
        <fullName evidence="1">Uncharacterized protein</fullName>
    </submittedName>
</protein>
<evidence type="ECO:0000313" key="1">
    <source>
        <dbReference type="EMBL" id="KAK7404170.1"/>
    </source>
</evidence>
<evidence type="ECO:0000313" key="2">
    <source>
        <dbReference type="Proteomes" id="UP001498476"/>
    </source>
</evidence>
<name>A0ABR1GQJ1_9HYPO</name>
<reference evidence="1 2" key="1">
    <citation type="journal article" date="2025" name="Microbiol. Resour. Announc.">
        <title>Draft genome sequences for Neonectria magnoliae and Neonectria punicea, canker pathogens of Liriodendron tulipifera and Acer saccharum in West Virginia.</title>
        <authorList>
            <person name="Petronek H.M."/>
            <person name="Kasson M.T."/>
            <person name="Metheny A.M."/>
            <person name="Stauder C.M."/>
            <person name="Lovett B."/>
            <person name="Lynch S.C."/>
            <person name="Garnas J.R."/>
            <person name="Kasson L.R."/>
            <person name="Stajich J.E."/>
        </authorList>
    </citation>
    <scope>NUCLEOTIDE SEQUENCE [LARGE SCALE GENOMIC DNA]</scope>
    <source>
        <strain evidence="1 2">NRRL 64653</strain>
    </source>
</reference>
<comment type="caution">
    <text evidence="1">The sequence shown here is derived from an EMBL/GenBank/DDBJ whole genome shotgun (WGS) entry which is preliminary data.</text>
</comment>
<dbReference type="EMBL" id="JAZAVJ010000211">
    <property type="protein sequence ID" value="KAK7404170.1"/>
    <property type="molecule type" value="Genomic_DNA"/>
</dbReference>
<organism evidence="1 2">
    <name type="scientific">Neonectria punicea</name>
    <dbReference type="NCBI Taxonomy" id="979145"/>
    <lineage>
        <taxon>Eukaryota</taxon>
        <taxon>Fungi</taxon>
        <taxon>Dikarya</taxon>
        <taxon>Ascomycota</taxon>
        <taxon>Pezizomycotina</taxon>
        <taxon>Sordariomycetes</taxon>
        <taxon>Hypocreomycetidae</taxon>
        <taxon>Hypocreales</taxon>
        <taxon>Nectriaceae</taxon>
        <taxon>Neonectria</taxon>
    </lineage>
</organism>
<sequence length="104" mass="11229">MQIDITTLNDSRATELEGNNVDGTAMMANQAMSALNDLLQGMDPGYTTTLPTIDLSAMADHSFLPRAPVVTSYTMDEPYYINSGYQSMELGVNHLADSYADGAD</sequence>